<name>A0A2G1VVJ5_9FLAO</name>
<dbReference type="InterPro" id="IPR040495">
    <property type="entry name" value="HU-CCDC81_bac_1"/>
</dbReference>
<dbReference type="GO" id="GO:0042834">
    <property type="term" value="F:peptidoglycan binding"/>
    <property type="evidence" value="ECO:0007669"/>
    <property type="project" value="InterPro"/>
</dbReference>
<keyword evidence="1" id="KW-1133">Transmembrane helix</keyword>
<proteinExistence type="predicted"/>
<reference evidence="3 4" key="1">
    <citation type="submission" date="2017-08" db="EMBL/GenBank/DDBJ databases">
        <title>The whole genome shortgun sequences of strain Leeuwenhoekiella nanhaiensis G18 from the South China Sea.</title>
        <authorList>
            <person name="Liu Q."/>
        </authorList>
    </citation>
    <scope>NUCLEOTIDE SEQUENCE [LARGE SCALE GENOMIC DNA]</scope>
    <source>
        <strain evidence="3 4">G18</strain>
    </source>
</reference>
<dbReference type="AlphaFoldDB" id="A0A2G1VVJ5"/>
<dbReference type="OrthoDB" id="653949at2"/>
<sequence length="309" mass="34378">MHFTTYISDLLYRYECVIIPGFGAFLGHRVAARHDAETHTFFPPYKRLSFNAQLTQNDGLLANYAASAEQISYGEALQNVQEFAAQLNADLQAGNEVVFDKIGTLSKNEAGKINFEPAGESNFLTEAFGLATYRFDALSRTTPVVEEPAEEPKVVALEQKQHNSPWLKYAAVGLLAIGLSGSLGFLYFKDIADHNLAEEQKAKQVVDETIQKATFTIENPLPAVTLNVFKPRGNYHIVAGAFRIPENAEVKVEELREAGYKARLIGENKYGLHQVVYGSYADRSEAAKVLREVRNSDNPNAWMLVQELD</sequence>
<evidence type="ECO:0000256" key="1">
    <source>
        <dbReference type="SAM" id="Phobius"/>
    </source>
</evidence>
<organism evidence="3 4">
    <name type="scientific">Leeuwenhoekiella nanhaiensis</name>
    <dbReference type="NCBI Taxonomy" id="1655491"/>
    <lineage>
        <taxon>Bacteria</taxon>
        <taxon>Pseudomonadati</taxon>
        <taxon>Bacteroidota</taxon>
        <taxon>Flavobacteriia</taxon>
        <taxon>Flavobacteriales</taxon>
        <taxon>Flavobacteriaceae</taxon>
        <taxon>Leeuwenhoekiella</taxon>
    </lineage>
</organism>
<dbReference type="EMBL" id="NQXA01000001">
    <property type="protein sequence ID" value="PHQ30796.1"/>
    <property type="molecule type" value="Genomic_DNA"/>
</dbReference>
<dbReference type="InterPro" id="IPR007730">
    <property type="entry name" value="SPOR-like_dom"/>
</dbReference>
<keyword evidence="4" id="KW-1185">Reference proteome</keyword>
<dbReference type="RefSeq" id="WP_099644336.1">
    <property type="nucleotide sequence ID" value="NZ_KZ319287.1"/>
</dbReference>
<comment type="caution">
    <text evidence="3">The sequence shown here is derived from an EMBL/GenBank/DDBJ whole genome shotgun (WGS) entry which is preliminary data.</text>
</comment>
<protein>
    <submittedName>
        <fullName evidence="3">Sporulation protein</fullName>
    </submittedName>
</protein>
<feature type="transmembrane region" description="Helical" evidence="1">
    <location>
        <begin position="166"/>
        <end position="188"/>
    </location>
</feature>
<dbReference type="SUPFAM" id="SSF110997">
    <property type="entry name" value="Sporulation related repeat"/>
    <property type="match status" value="1"/>
</dbReference>
<dbReference type="InterPro" id="IPR036680">
    <property type="entry name" value="SPOR-like_sf"/>
</dbReference>
<dbReference type="Pfam" id="PF18174">
    <property type="entry name" value="HU-CCDC81_bac_1"/>
    <property type="match status" value="1"/>
</dbReference>
<evidence type="ECO:0000259" key="2">
    <source>
        <dbReference type="PROSITE" id="PS51724"/>
    </source>
</evidence>
<evidence type="ECO:0000313" key="4">
    <source>
        <dbReference type="Proteomes" id="UP000229433"/>
    </source>
</evidence>
<feature type="domain" description="SPOR" evidence="2">
    <location>
        <begin position="229"/>
        <end position="306"/>
    </location>
</feature>
<keyword evidence="1" id="KW-0812">Transmembrane</keyword>
<dbReference type="Pfam" id="PF18175">
    <property type="entry name" value="HU-CCDC81_bac_2"/>
    <property type="match status" value="1"/>
</dbReference>
<dbReference type="Proteomes" id="UP000229433">
    <property type="component" value="Unassembled WGS sequence"/>
</dbReference>
<dbReference type="Pfam" id="PF05036">
    <property type="entry name" value="SPOR"/>
    <property type="match status" value="1"/>
</dbReference>
<dbReference type="PROSITE" id="PS51724">
    <property type="entry name" value="SPOR"/>
    <property type="match status" value="1"/>
</dbReference>
<gene>
    <name evidence="3" type="ORF">CJ305_00780</name>
</gene>
<keyword evidence="1" id="KW-0472">Membrane</keyword>
<accession>A0A2G1VVJ5</accession>
<dbReference type="Gene3D" id="3.30.70.1070">
    <property type="entry name" value="Sporulation related repeat"/>
    <property type="match status" value="1"/>
</dbReference>
<evidence type="ECO:0000313" key="3">
    <source>
        <dbReference type="EMBL" id="PHQ30796.1"/>
    </source>
</evidence>
<dbReference type="InterPro" id="IPR041268">
    <property type="entry name" value="HU-CCDC81_bac_2"/>
</dbReference>